<dbReference type="GO" id="GO:0005524">
    <property type="term" value="F:ATP binding"/>
    <property type="evidence" value="ECO:0007669"/>
    <property type="project" value="UniProtKB-UniRule"/>
</dbReference>
<name>A0AAD5BV96_AMBAR</name>
<dbReference type="GO" id="GO:0004674">
    <property type="term" value="F:protein serine/threonine kinase activity"/>
    <property type="evidence" value="ECO:0007669"/>
    <property type="project" value="UniProtKB-KW"/>
</dbReference>
<feature type="binding site" evidence="14">
    <location>
        <position position="322"/>
    </location>
    <ligand>
        <name>ATP</name>
        <dbReference type="ChEBI" id="CHEBI:30616"/>
    </ligand>
</feature>
<comment type="catalytic activity">
    <reaction evidence="12">
        <text>L-threonyl-[protein] + ATP = O-phospho-L-threonyl-[protein] + ADP + H(+)</text>
        <dbReference type="Rhea" id="RHEA:46608"/>
        <dbReference type="Rhea" id="RHEA-COMP:11060"/>
        <dbReference type="Rhea" id="RHEA-COMP:11605"/>
        <dbReference type="ChEBI" id="CHEBI:15378"/>
        <dbReference type="ChEBI" id="CHEBI:30013"/>
        <dbReference type="ChEBI" id="CHEBI:30616"/>
        <dbReference type="ChEBI" id="CHEBI:61977"/>
        <dbReference type="ChEBI" id="CHEBI:456216"/>
        <dbReference type="EC" id="2.7.11.1"/>
    </reaction>
</comment>
<keyword evidence="8" id="KW-0418">Kinase</keyword>
<reference evidence="19" key="1">
    <citation type="submission" date="2022-06" db="EMBL/GenBank/DDBJ databases">
        <title>Uncovering the hologenomic basis of an extraordinary plant invasion.</title>
        <authorList>
            <person name="Bieker V.C."/>
            <person name="Martin M.D."/>
            <person name="Gilbert T."/>
            <person name="Hodgins K."/>
            <person name="Battlay P."/>
            <person name="Petersen B."/>
            <person name="Wilson J."/>
        </authorList>
    </citation>
    <scope>NUCLEOTIDE SEQUENCE</scope>
    <source>
        <strain evidence="19">AA19_3_7</strain>
        <tissue evidence="19">Leaf</tissue>
    </source>
</reference>
<evidence type="ECO:0000256" key="7">
    <source>
        <dbReference type="ARBA" id="ARBA00022741"/>
    </source>
</evidence>
<dbReference type="Pfam" id="PF07714">
    <property type="entry name" value="PK_Tyr_Ser-Thr"/>
    <property type="match status" value="1"/>
</dbReference>
<evidence type="ECO:0000256" key="6">
    <source>
        <dbReference type="ARBA" id="ARBA00022692"/>
    </source>
</evidence>
<keyword evidence="4" id="KW-0723">Serine/threonine-protein kinase</keyword>
<comment type="caution">
    <text evidence="19">The sequence shown here is derived from an EMBL/GenBank/DDBJ whole genome shotgun (WGS) entry which is preliminary data.</text>
</comment>
<protein>
    <recommendedName>
        <fullName evidence="2">non-specific serine/threonine protein kinase</fullName>
        <ecNumber evidence="2">2.7.11.1</ecNumber>
    </recommendedName>
</protein>
<dbReference type="Pfam" id="PF19160">
    <property type="entry name" value="SPARK"/>
    <property type="match status" value="1"/>
</dbReference>
<dbReference type="InterPro" id="IPR001245">
    <property type="entry name" value="Ser-Thr/Tyr_kinase_cat_dom"/>
</dbReference>
<gene>
    <name evidence="19" type="ORF">M8C21_019436</name>
</gene>
<evidence type="ECO:0000256" key="15">
    <source>
        <dbReference type="SAM" id="MobiDB-lite"/>
    </source>
</evidence>
<dbReference type="Gene3D" id="1.10.510.10">
    <property type="entry name" value="Transferase(Phosphotransferase) domain 1"/>
    <property type="match status" value="2"/>
</dbReference>
<dbReference type="InterPro" id="IPR011009">
    <property type="entry name" value="Kinase-like_dom_sf"/>
</dbReference>
<evidence type="ECO:0000256" key="10">
    <source>
        <dbReference type="ARBA" id="ARBA00022989"/>
    </source>
</evidence>
<dbReference type="PROSITE" id="PS00107">
    <property type="entry name" value="PROTEIN_KINASE_ATP"/>
    <property type="match status" value="1"/>
</dbReference>
<evidence type="ECO:0000256" key="1">
    <source>
        <dbReference type="ARBA" id="ARBA00004162"/>
    </source>
</evidence>
<evidence type="ECO:0000256" key="16">
    <source>
        <dbReference type="SAM" id="Phobius"/>
    </source>
</evidence>
<organism evidence="19 20">
    <name type="scientific">Ambrosia artemisiifolia</name>
    <name type="common">Common ragweed</name>
    <dbReference type="NCBI Taxonomy" id="4212"/>
    <lineage>
        <taxon>Eukaryota</taxon>
        <taxon>Viridiplantae</taxon>
        <taxon>Streptophyta</taxon>
        <taxon>Embryophyta</taxon>
        <taxon>Tracheophyta</taxon>
        <taxon>Spermatophyta</taxon>
        <taxon>Magnoliopsida</taxon>
        <taxon>eudicotyledons</taxon>
        <taxon>Gunneridae</taxon>
        <taxon>Pentapetalae</taxon>
        <taxon>asterids</taxon>
        <taxon>campanulids</taxon>
        <taxon>Asterales</taxon>
        <taxon>Asteraceae</taxon>
        <taxon>Asteroideae</taxon>
        <taxon>Heliantheae alliance</taxon>
        <taxon>Heliantheae</taxon>
        <taxon>Ambrosia</taxon>
    </lineage>
</organism>
<feature type="region of interest" description="Disordered" evidence="15">
    <location>
        <begin position="532"/>
        <end position="553"/>
    </location>
</feature>
<comment type="subcellular location">
    <subcellularLocation>
        <location evidence="1">Cell membrane</location>
        <topology evidence="1">Single-pass membrane protein</topology>
    </subcellularLocation>
</comment>
<dbReference type="EC" id="2.7.11.1" evidence="2"/>
<evidence type="ECO:0000256" key="11">
    <source>
        <dbReference type="ARBA" id="ARBA00023136"/>
    </source>
</evidence>
<dbReference type="EMBL" id="JAMZMK010011071">
    <property type="protein sequence ID" value="KAI7729098.1"/>
    <property type="molecule type" value="Genomic_DNA"/>
</dbReference>
<dbReference type="InterPro" id="IPR017441">
    <property type="entry name" value="Protein_kinase_ATP_BS"/>
</dbReference>
<keyword evidence="17" id="KW-0732">Signal</keyword>
<evidence type="ECO:0000259" key="18">
    <source>
        <dbReference type="PROSITE" id="PS50011"/>
    </source>
</evidence>
<dbReference type="AlphaFoldDB" id="A0AAD5BV96"/>
<feature type="signal peptide" evidence="17">
    <location>
        <begin position="1"/>
        <end position="21"/>
    </location>
</feature>
<evidence type="ECO:0000256" key="12">
    <source>
        <dbReference type="ARBA" id="ARBA00047899"/>
    </source>
</evidence>
<keyword evidence="11 16" id="KW-0472">Membrane</keyword>
<keyword evidence="10 16" id="KW-1133">Transmembrane helix</keyword>
<sequence length="553" mass="61210">MRMHLFFFLIVLLIFSSLSHASNSSSCPIDFRYVNTFTFPWDPSECISGKDAKNCCSSLTSLFGIGLSQYLRKNKTFLLPNSQTSTSCISDFQSHLSLIPDVQQTFSSCITSSDEFVASPSSCSGIMTVSDWVEKVGPTPKLDYACNGDLSKLQMCADCVDAGLDVLSQSSLNKSSTACFMLVVLYAGGIINSFGPDDIRTAECIFGQPLFTFTSESKSISRSQKTIIFAISGAFAGSLVVVGVILIYIRCNYKKKENQIHIDYVRDVKARVLPKSGAKWFQIAELEAATKGFSQRNLIGQGGFGVVYKGTLSDGTLVAVKKMRRSDTEEGDNDFVNEAEIISMIRHRNLLPLRGFCATSDPINETERYLVYEFMSNGSLHDHIFEQKGSRKRLSWPQRKSIIIDSHMTTRIVGTYGYVAPEYALYGQLTEKSDVYSFGIIVLEIMSGRKVLEEVNGVNSGMVLIADWAWELVKSGRIEEVFDSSMRGGSLPKSVMSRFVRVGLLCAHVMVAIRPTISEALKMLEGDIDIPRLPDRPPPLGHESSRSSFEHSN</sequence>
<keyword evidence="5" id="KW-0808">Transferase</keyword>
<evidence type="ECO:0000256" key="8">
    <source>
        <dbReference type="ARBA" id="ARBA00022777"/>
    </source>
</evidence>
<evidence type="ECO:0000256" key="14">
    <source>
        <dbReference type="PROSITE-ProRule" id="PRU10141"/>
    </source>
</evidence>
<evidence type="ECO:0000256" key="5">
    <source>
        <dbReference type="ARBA" id="ARBA00022679"/>
    </source>
</evidence>
<feature type="transmembrane region" description="Helical" evidence="16">
    <location>
        <begin position="227"/>
        <end position="249"/>
    </location>
</feature>
<dbReference type="GO" id="GO:0005886">
    <property type="term" value="C:plasma membrane"/>
    <property type="evidence" value="ECO:0007669"/>
    <property type="project" value="UniProtKB-SubCell"/>
</dbReference>
<evidence type="ECO:0000313" key="19">
    <source>
        <dbReference type="EMBL" id="KAI7729098.1"/>
    </source>
</evidence>
<feature type="compositionally biased region" description="Basic and acidic residues" evidence="15">
    <location>
        <begin position="543"/>
        <end position="553"/>
    </location>
</feature>
<keyword evidence="20" id="KW-1185">Reference proteome</keyword>
<feature type="chain" id="PRO_5042018110" description="non-specific serine/threonine protein kinase" evidence="17">
    <location>
        <begin position="22"/>
        <end position="553"/>
    </location>
</feature>
<dbReference type="Pfam" id="PF00069">
    <property type="entry name" value="Pkinase"/>
    <property type="match status" value="1"/>
</dbReference>
<evidence type="ECO:0000256" key="13">
    <source>
        <dbReference type="ARBA" id="ARBA00048679"/>
    </source>
</evidence>
<keyword evidence="6 16" id="KW-0812">Transmembrane</keyword>
<keyword evidence="9 14" id="KW-0067">ATP-binding</keyword>
<evidence type="ECO:0000256" key="9">
    <source>
        <dbReference type="ARBA" id="ARBA00022840"/>
    </source>
</evidence>
<evidence type="ECO:0000313" key="20">
    <source>
        <dbReference type="Proteomes" id="UP001206925"/>
    </source>
</evidence>
<dbReference type="Proteomes" id="UP001206925">
    <property type="component" value="Unassembled WGS sequence"/>
</dbReference>
<evidence type="ECO:0000256" key="17">
    <source>
        <dbReference type="SAM" id="SignalP"/>
    </source>
</evidence>
<accession>A0AAD5BV96</accession>
<evidence type="ECO:0000256" key="3">
    <source>
        <dbReference type="ARBA" id="ARBA00022475"/>
    </source>
</evidence>
<dbReference type="PANTHER" id="PTHR47989:SF62">
    <property type="entry name" value="OS05G0423500 PROTEIN"/>
    <property type="match status" value="1"/>
</dbReference>
<dbReference type="InterPro" id="IPR043891">
    <property type="entry name" value="SPARK"/>
</dbReference>
<keyword evidence="3" id="KW-1003">Cell membrane</keyword>
<keyword evidence="7 14" id="KW-0547">Nucleotide-binding</keyword>
<evidence type="ECO:0000256" key="4">
    <source>
        <dbReference type="ARBA" id="ARBA00022527"/>
    </source>
</evidence>
<dbReference type="PROSITE" id="PS50011">
    <property type="entry name" value="PROTEIN_KINASE_DOM"/>
    <property type="match status" value="1"/>
</dbReference>
<proteinExistence type="predicted"/>
<feature type="non-terminal residue" evidence="19">
    <location>
        <position position="553"/>
    </location>
</feature>
<dbReference type="PANTHER" id="PTHR47989">
    <property type="entry name" value="OS01G0750732 PROTEIN"/>
    <property type="match status" value="1"/>
</dbReference>
<feature type="domain" description="Protein kinase" evidence="18">
    <location>
        <begin position="293"/>
        <end position="553"/>
    </location>
</feature>
<dbReference type="SUPFAM" id="SSF56112">
    <property type="entry name" value="Protein kinase-like (PK-like)"/>
    <property type="match status" value="1"/>
</dbReference>
<dbReference type="InterPro" id="IPR000719">
    <property type="entry name" value="Prot_kinase_dom"/>
</dbReference>
<dbReference type="FunFam" id="3.30.200.20:FF:000542">
    <property type="entry name" value="Receptor-like serine/threonine-protein kinase At4g25390"/>
    <property type="match status" value="1"/>
</dbReference>
<evidence type="ECO:0000256" key="2">
    <source>
        <dbReference type="ARBA" id="ARBA00012513"/>
    </source>
</evidence>
<comment type="catalytic activity">
    <reaction evidence="13">
        <text>L-seryl-[protein] + ATP = O-phospho-L-seryl-[protein] + ADP + H(+)</text>
        <dbReference type="Rhea" id="RHEA:17989"/>
        <dbReference type="Rhea" id="RHEA-COMP:9863"/>
        <dbReference type="Rhea" id="RHEA-COMP:11604"/>
        <dbReference type="ChEBI" id="CHEBI:15378"/>
        <dbReference type="ChEBI" id="CHEBI:29999"/>
        <dbReference type="ChEBI" id="CHEBI:30616"/>
        <dbReference type="ChEBI" id="CHEBI:83421"/>
        <dbReference type="ChEBI" id="CHEBI:456216"/>
        <dbReference type="EC" id="2.7.11.1"/>
    </reaction>
</comment>